<dbReference type="GO" id="GO:0006606">
    <property type="term" value="P:protein import into nucleus"/>
    <property type="evidence" value="ECO:0007669"/>
    <property type="project" value="TreeGrafter"/>
</dbReference>
<evidence type="ECO:0000256" key="6">
    <source>
        <dbReference type="ARBA" id="ARBA00022816"/>
    </source>
</evidence>
<comment type="similarity">
    <text evidence="2">Belongs to the WD repeat SEC13 family.</text>
</comment>
<dbReference type="InterPro" id="IPR036322">
    <property type="entry name" value="WD40_repeat_dom_sf"/>
</dbReference>
<name>A0A0J9T6R5_PLAVI</name>
<protein>
    <submittedName>
        <fullName evidence="11">WD domain, G-beta repeat domain-containing protein</fullName>
    </submittedName>
</protein>
<organism evidence="11 12">
    <name type="scientific">Plasmodium vivax Mauritania I</name>
    <dbReference type="NCBI Taxonomy" id="1035515"/>
    <lineage>
        <taxon>Eukaryota</taxon>
        <taxon>Sar</taxon>
        <taxon>Alveolata</taxon>
        <taxon>Apicomplexa</taxon>
        <taxon>Aconoidasida</taxon>
        <taxon>Haemosporida</taxon>
        <taxon>Plasmodiidae</taxon>
        <taxon>Plasmodium</taxon>
        <taxon>Plasmodium (Plasmodium)</taxon>
    </lineage>
</organism>
<reference evidence="11 12" key="1">
    <citation type="submission" date="2011-08" db="EMBL/GenBank/DDBJ databases">
        <title>The Genome Sequence of Plasmodium vivax Mauritania I.</title>
        <authorList>
            <consortium name="The Broad Institute Genome Sequencing Platform"/>
            <consortium name="The Broad Institute Genome Sequencing Center for Infectious Disease"/>
            <person name="Neafsey D."/>
            <person name="Carlton J."/>
            <person name="Barnwell J."/>
            <person name="Collins W."/>
            <person name="Escalante A."/>
            <person name="Mullikin J."/>
            <person name="Saul A."/>
            <person name="Guigo R."/>
            <person name="Camara F."/>
            <person name="Young S.K."/>
            <person name="Zeng Q."/>
            <person name="Gargeya S."/>
            <person name="Fitzgerald M."/>
            <person name="Haas B."/>
            <person name="Abouelleil A."/>
            <person name="Alvarado L."/>
            <person name="Arachchi H.M."/>
            <person name="Berlin A."/>
            <person name="Brown A."/>
            <person name="Chapman S.B."/>
            <person name="Chen Z."/>
            <person name="Dunbar C."/>
            <person name="Freedman E."/>
            <person name="Gearin G."/>
            <person name="Gellesch M."/>
            <person name="Goldberg J."/>
            <person name="Griggs A."/>
            <person name="Gujja S."/>
            <person name="Heiman D."/>
            <person name="Howarth C."/>
            <person name="Larson L."/>
            <person name="Lui A."/>
            <person name="MacDonald P.J.P."/>
            <person name="Montmayeur A."/>
            <person name="Murphy C."/>
            <person name="Neiman D."/>
            <person name="Pearson M."/>
            <person name="Priest M."/>
            <person name="Roberts A."/>
            <person name="Saif S."/>
            <person name="Shea T."/>
            <person name="Shenoy N."/>
            <person name="Sisk P."/>
            <person name="Stolte C."/>
            <person name="Sykes S."/>
            <person name="Wortman J."/>
            <person name="Nusbaum C."/>
            <person name="Birren B."/>
        </authorList>
    </citation>
    <scope>NUCLEOTIDE SEQUENCE [LARGE SCALE GENOMIC DNA]</scope>
    <source>
        <strain evidence="11 12">Mauritania I</strain>
    </source>
</reference>
<dbReference type="GO" id="GO:0090114">
    <property type="term" value="P:COPII-coated vesicle budding"/>
    <property type="evidence" value="ECO:0007669"/>
    <property type="project" value="TreeGrafter"/>
</dbReference>
<dbReference type="PANTHER" id="PTHR11024:SF2">
    <property type="entry name" value="PROTEIN SEC13 HOMOLOG"/>
    <property type="match status" value="1"/>
</dbReference>
<dbReference type="FunFam" id="2.130.10.10:FF:000655">
    <property type="entry name" value="Protein transport protein SEC13"/>
    <property type="match status" value="1"/>
</dbReference>
<keyword evidence="10" id="KW-0539">Nucleus</keyword>
<keyword evidence="7" id="KW-0653">Protein transport</keyword>
<evidence type="ECO:0000256" key="2">
    <source>
        <dbReference type="ARBA" id="ARBA00010102"/>
    </source>
</evidence>
<evidence type="ECO:0000256" key="1">
    <source>
        <dbReference type="ARBA" id="ARBA00004567"/>
    </source>
</evidence>
<dbReference type="AlphaFoldDB" id="A0A0J9T6R5"/>
<keyword evidence="6" id="KW-0509">mRNA transport</keyword>
<keyword evidence="4" id="KW-0853">WD repeat</keyword>
<dbReference type="Proteomes" id="UP000053776">
    <property type="component" value="Unassembled WGS sequence"/>
</dbReference>
<dbReference type="Pfam" id="PF00400">
    <property type="entry name" value="WD40"/>
    <property type="match status" value="3"/>
</dbReference>
<dbReference type="SUPFAM" id="SSF50978">
    <property type="entry name" value="WD40 repeat-like"/>
    <property type="match status" value="1"/>
</dbReference>
<evidence type="ECO:0000256" key="10">
    <source>
        <dbReference type="ARBA" id="ARBA00023242"/>
    </source>
</evidence>
<dbReference type="InterPro" id="IPR001680">
    <property type="entry name" value="WD40_rpt"/>
</dbReference>
<keyword evidence="3" id="KW-0813">Transport</keyword>
<dbReference type="GO" id="GO:0031080">
    <property type="term" value="C:nuclear pore outer ring"/>
    <property type="evidence" value="ECO:0007669"/>
    <property type="project" value="TreeGrafter"/>
</dbReference>
<evidence type="ECO:0000256" key="4">
    <source>
        <dbReference type="ARBA" id="ARBA00022574"/>
    </source>
</evidence>
<evidence type="ECO:0000256" key="3">
    <source>
        <dbReference type="ARBA" id="ARBA00022448"/>
    </source>
</evidence>
<comment type="subcellular location">
    <subcellularLocation>
        <location evidence="1">Nucleus</location>
        <location evidence="1">Nuclear pore complex</location>
    </subcellularLocation>
</comment>
<dbReference type="Gene3D" id="2.130.10.10">
    <property type="entry name" value="YVTN repeat-like/Quinoprotein amine dehydrogenase"/>
    <property type="match status" value="1"/>
</dbReference>
<dbReference type="PANTHER" id="PTHR11024">
    <property type="entry name" value="NUCLEAR PORE COMPLEX PROTEIN SEC13 / SEH1 FAMILY MEMBER"/>
    <property type="match status" value="1"/>
</dbReference>
<dbReference type="OrthoDB" id="364224at2759"/>
<keyword evidence="5" id="KW-0677">Repeat</keyword>
<keyword evidence="8" id="KW-0811">Translocation</keyword>
<evidence type="ECO:0000256" key="7">
    <source>
        <dbReference type="ARBA" id="ARBA00022927"/>
    </source>
</evidence>
<dbReference type="GO" id="GO:0030127">
    <property type="term" value="C:COPII vesicle coat"/>
    <property type="evidence" value="ECO:0007669"/>
    <property type="project" value="TreeGrafter"/>
</dbReference>
<sequence>MNELVVFDSNHQRAINDCELDYYSKKLATCSSDHTVKVFDVSLSKEPVCVAEMRDHSSAVWKVCWSHPKYGSLLASCSYDKSVIIYKEVHVNKYDIIYLNNEHNSSVNYIEWSPHEYGLHLGCACSDGHISIISYDLAKGSAEGQWNKYSVKAHLNGTACISWEKTHKNKHTNEGTAATATGTSPAAVGDPSNTFQLASGGFDNQVIIWAFDNNTKEFQKVHQMKDKPHNSPIKDIAWRPNLNNSTNIIASCSDEKLVILWVEDIGNNQWRNGQVIKVKDSISKVCWSPNGTILAIACTNENAYLYREGLDGVWEEVCNLADSEKWGRSLQEG</sequence>
<dbReference type="GO" id="GO:0005198">
    <property type="term" value="F:structural molecule activity"/>
    <property type="evidence" value="ECO:0007669"/>
    <property type="project" value="InterPro"/>
</dbReference>
<evidence type="ECO:0000256" key="8">
    <source>
        <dbReference type="ARBA" id="ARBA00023010"/>
    </source>
</evidence>
<dbReference type="InterPro" id="IPR037363">
    <property type="entry name" value="Sec13/Seh1_fam"/>
</dbReference>
<gene>
    <name evidence="11" type="ORF">PVMG_01709</name>
</gene>
<evidence type="ECO:0000313" key="11">
    <source>
        <dbReference type="EMBL" id="KMZ90342.1"/>
    </source>
</evidence>
<proteinExistence type="inferred from homology"/>
<dbReference type="EMBL" id="KQ235110">
    <property type="protein sequence ID" value="KMZ90342.1"/>
    <property type="molecule type" value="Genomic_DNA"/>
</dbReference>
<evidence type="ECO:0000256" key="5">
    <source>
        <dbReference type="ARBA" id="ARBA00022737"/>
    </source>
</evidence>
<keyword evidence="9" id="KW-0906">Nuclear pore complex</keyword>
<dbReference type="InterPro" id="IPR015943">
    <property type="entry name" value="WD40/YVTN_repeat-like_dom_sf"/>
</dbReference>
<dbReference type="SMART" id="SM00320">
    <property type="entry name" value="WD40"/>
    <property type="match status" value="6"/>
</dbReference>
<accession>A0A0J9T6R5</accession>
<evidence type="ECO:0000313" key="12">
    <source>
        <dbReference type="Proteomes" id="UP000053776"/>
    </source>
</evidence>
<evidence type="ECO:0000256" key="9">
    <source>
        <dbReference type="ARBA" id="ARBA00023132"/>
    </source>
</evidence>
<dbReference type="GO" id="GO:0051028">
    <property type="term" value="P:mRNA transport"/>
    <property type="evidence" value="ECO:0007669"/>
    <property type="project" value="UniProtKB-KW"/>
</dbReference>